<evidence type="ECO:0000313" key="2">
    <source>
        <dbReference type="Proteomes" id="UP000694865"/>
    </source>
</evidence>
<sequence>MAWSLDLDDGCVATTETVCPKMHPIDVPTQWISSDQEIGETQFGLTTESNEHSSEGSQPAIGIVAAVEYEYQSILLMFDAPPVEYNGKTNPNDPNYYQVGLVGGKKVVMTRLPAGMVGENSAAVTVARLCHAFSTLELIFMVGVAGGVPNYQYNEASAMKSTEYTRPHVRKGDVIVSYPIEDRGPAFVHYDYGEIMCVLATRNSGQKIQRKQHIKLNPKALNAAREVKRNSKVLGELIGATINKVQKVGFQRPADEEDVLPEEYNTMVDLTEAIGQGIKKAAREDLKKEKRPSALFDKLREMEYLTKSNPGKLMQLLEKAERFDLALKVKVRFRMGFDREVKQEELKIEVEREKEREQASSATDPISTQVQEISETQRGLISEGFQPAIGIVAADEYEYQSILLMFDAPPVEYNGKTTPNDPHYYQVGLVRGKKVVMTQLSVGMAGEYSAAVTVTYLCDAFSAIQLIFMVGVAGGVPNYQYNEASAMKTKYTRPHVRKGDVIVSYPIEAGGPAFVHYDYGEIMSVLGTRNSGQKIQCKQHIKLDPKALNAAQDFKCNSNVLRSLIDATINKMDNLQKLGFQRPADEEDVLPDGEPKVHFGIMASTNSAMRNTKVRDYLAVTENVIGFEMENSGIATATDIPSKGCMFVRGVCNYSVGYKHGRWNRYAALAAATVSKCIIENLKM</sequence>
<dbReference type="GeneID" id="102803433"/>
<dbReference type="Proteomes" id="UP000694865">
    <property type="component" value="Unplaced"/>
</dbReference>
<gene>
    <name evidence="3" type="primary">LOC102803433</name>
</gene>
<proteinExistence type="predicted"/>
<protein>
    <submittedName>
        <fullName evidence="3">Uncharacterized protein LOC102803433</fullName>
    </submittedName>
</protein>
<dbReference type="PANTHER" id="PTHR47705">
    <property type="entry name" value="AGAP000321-PA"/>
    <property type="match status" value="1"/>
</dbReference>
<name>A0ABM0LZA6_SACKO</name>
<feature type="domain" description="Nucleoside phosphorylase" evidence="1">
    <location>
        <begin position="389"/>
        <end position="657"/>
    </location>
</feature>
<organism evidence="2 3">
    <name type="scientific">Saccoglossus kowalevskii</name>
    <name type="common">Acorn worm</name>
    <dbReference type="NCBI Taxonomy" id="10224"/>
    <lineage>
        <taxon>Eukaryota</taxon>
        <taxon>Metazoa</taxon>
        <taxon>Hemichordata</taxon>
        <taxon>Enteropneusta</taxon>
        <taxon>Harrimaniidae</taxon>
        <taxon>Saccoglossus</taxon>
    </lineage>
</organism>
<keyword evidence="2" id="KW-1185">Reference proteome</keyword>
<dbReference type="Pfam" id="PF01048">
    <property type="entry name" value="PNP_UDP_1"/>
    <property type="match status" value="1"/>
</dbReference>
<dbReference type="InterPro" id="IPR035994">
    <property type="entry name" value="Nucleoside_phosphorylase_sf"/>
</dbReference>
<evidence type="ECO:0000313" key="3">
    <source>
        <dbReference type="RefSeq" id="XP_006813097.1"/>
    </source>
</evidence>
<evidence type="ECO:0000259" key="1">
    <source>
        <dbReference type="Pfam" id="PF01048"/>
    </source>
</evidence>
<dbReference type="SUPFAM" id="SSF53167">
    <property type="entry name" value="Purine and uridine phosphorylases"/>
    <property type="match status" value="2"/>
</dbReference>
<accession>A0ABM0LZA6</accession>
<dbReference type="Gene3D" id="3.40.50.1580">
    <property type="entry name" value="Nucleoside phosphorylase domain"/>
    <property type="match status" value="2"/>
</dbReference>
<dbReference type="RefSeq" id="XP_006813097.1">
    <property type="nucleotide sequence ID" value="XM_006813034.1"/>
</dbReference>
<reference evidence="3" key="1">
    <citation type="submission" date="2025-08" db="UniProtKB">
        <authorList>
            <consortium name="RefSeq"/>
        </authorList>
    </citation>
    <scope>IDENTIFICATION</scope>
    <source>
        <tissue evidence="3">Testes</tissue>
    </source>
</reference>
<dbReference type="InterPro" id="IPR000845">
    <property type="entry name" value="Nucleoside_phosphorylase_d"/>
</dbReference>
<dbReference type="PANTHER" id="PTHR47705:SF1">
    <property type="entry name" value="PNP_UDP_1 DOMAIN-CONTAINING PROTEIN"/>
    <property type="match status" value="1"/>
</dbReference>